<dbReference type="NCBIfam" id="TIGR01007">
    <property type="entry name" value="eps_fam"/>
    <property type="match status" value="1"/>
</dbReference>
<dbReference type="Pfam" id="PF23607">
    <property type="entry name" value="WZC_N"/>
    <property type="match status" value="1"/>
</dbReference>
<dbReference type="NCBIfam" id="NF007350">
    <property type="entry name" value="PRK09841.1"/>
    <property type="match status" value="1"/>
</dbReference>
<keyword evidence="7" id="KW-0547">Nucleotide-binding</keyword>
<dbReference type="Proteomes" id="UP000076205">
    <property type="component" value="Unassembled WGS sequence"/>
</dbReference>
<keyword evidence="5 17" id="KW-0808">Transferase</keyword>
<keyword evidence="6" id="KW-0812">Transmembrane</keyword>
<keyword evidence="3" id="KW-1003">Cell membrane</keyword>
<evidence type="ECO:0000313" key="17">
    <source>
        <dbReference type="EMBL" id="CZX99885.1"/>
    </source>
</evidence>
<evidence type="ECO:0000256" key="10">
    <source>
        <dbReference type="ARBA" id="ARBA00022989"/>
    </source>
</evidence>
<dbReference type="InterPro" id="IPR027417">
    <property type="entry name" value="P-loop_NTPase"/>
</dbReference>
<proteinExistence type="inferred from homology"/>
<dbReference type="SUPFAM" id="SSF52540">
    <property type="entry name" value="P-loop containing nucleoside triphosphate hydrolases"/>
    <property type="match status" value="1"/>
</dbReference>
<protein>
    <submittedName>
        <fullName evidence="17">Capsular exopolysaccharide family</fullName>
        <ecNumber evidence="17">2.7.10.-</ecNumber>
    </submittedName>
</protein>
<reference evidence="17 18" key="1">
    <citation type="submission" date="2016-03" db="EMBL/GenBank/DDBJ databases">
        <authorList>
            <consortium name="Pathogen Informatics"/>
        </authorList>
    </citation>
    <scope>NUCLEOTIDE SEQUENCE [LARGE SCALE GENOMIC DNA]</scope>
    <source>
        <strain evidence="18">e1424</strain>
    </source>
</reference>
<comment type="similarity">
    <text evidence="2">Belongs to the etk/wzc family.</text>
</comment>
<evidence type="ECO:0000256" key="8">
    <source>
        <dbReference type="ARBA" id="ARBA00022777"/>
    </source>
</evidence>
<evidence type="ECO:0000256" key="11">
    <source>
        <dbReference type="ARBA" id="ARBA00023136"/>
    </source>
</evidence>
<organism evidence="17 18">
    <name type="scientific">Enterobacter hormaechei</name>
    <dbReference type="NCBI Taxonomy" id="158836"/>
    <lineage>
        <taxon>Bacteria</taxon>
        <taxon>Pseudomonadati</taxon>
        <taxon>Pseudomonadota</taxon>
        <taxon>Gammaproteobacteria</taxon>
        <taxon>Enterobacterales</taxon>
        <taxon>Enterobacteriaceae</taxon>
        <taxon>Enterobacter</taxon>
        <taxon>Enterobacter cloacae complex</taxon>
    </lineage>
</organism>
<dbReference type="InterPro" id="IPR005702">
    <property type="entry name" value="Wzc-like_C"/>
</dbReference>
<feature type="domain" description="AAA" evidence="15">
    <location>
        <begin position="543"/>
        <end position="656"/>
    </location>
</feature>
<dbReference type="GO" id="GO:0005524">
    <property type="term" value="F:ATP binding"/>
    <property type="evidence" value="ECO:0007669"/>
    <property type="project" value="UniProtKB-KW"/>
</dbReference>
<evidence type="ECO:0000256" key="3">
    <source>
        <dbReference type="ARBA" id="ARBA00022475"/>
    </source>
</evidence>
<sequence>MSTNNLHAHDASAANNEIDLVRLLGELLDHRKFILILTALFTLAALLYALFATPVYQADALIQVEQKQGNALLSNLSEFIPDSSPESAPELQLLQSRMILGKTIDDLNLRTQVSENYFPLVGRGWARLTGQQPGIVDIRMLNLPPVAGRAQKLTLTVGEKGHYQLEGDNVTLQGVVGQPLSAANIAITIAAIQAKPGTQFTITQLSELEAIDALQLRFSVSERSKDSGMLGLTITGEDPDEMARVLNCIADNYLQQNVARQAAQDAKSLQFLKQQLPQVRSELDQAEEKLNRYRQQNDSVDLNLEAKAVLEQIVNADNQLNELTFREAEISQLYKKDHPTYRALIEKRQTLEQEKNRLNKRVSSMPSTQQEVLRLSRDVESGRVIYQQLLNREQELSIARSSAIGNVRIIDPAVTRPQPVKPKKALVVVLGVLLGLFVSVGWILARSMLRMGIETPEQLEEHGINVYATVPLSEWLAKKMRLRKKDFMSSGLRHKTKHIPFLAADNPVDLSVEAIRGLRTSLHFAMMESANNILMISGATPDSGKTFVSSTLAAVVAQAGQKVLYIDADMRRGYAHDLFKLDNTCGLSEMLSGKAEYTQGVQTFDKGGFDTIVRGQIPPNPAELLMHTRFQQLLDWANERYDLVIIDTPPILAVTDAAVVGRRAGTTLLVARFGMNSVKEMLVCVQRLEQSGVNTKGVILNGVVKRASNAYGYGYHHYGYNYSSN</sequence>
<dbReference type="PANTHER" id="PTHR32309:SF32">
    <property type="entry name" value="TYROSINE-PROTEIN KINASE ETK-RELATED"/>
    <property type="match status" value="1"/>
</dbReference>
<evidence type="ECO:0000256" key="9">
    <source>
        <dbReference type="ARBA" id="ARBA00022840"/>
    </source>
</evidence>
<dbReference type="GO" id="GO:0004713">
    <property type="term" value="F:protein tyrosine kinase activity"/>
    <property type="evidence" value="ECO:0007669"/>
    <property type="project" value="UniProtKB-KW"/>
</dbReference>
<dbReference type="InterPro" id="IPR025669">
    <property type="entry name" value="AAA_dom"/>
</dbReference>
<evidence type="ECO:0000259" key="15">
    <source>
        <dbReference type="Pfam" id="PF13614"/>
    </source>
</evidence>
<dbReference type="Gene3D" id="3.40.50.300">
    <property type="entry name" value="P-loop containing nucleotide triphosphate hydrolases"/>
    <property type="match status" value="1"/>
</dbReference>
<dbReference type="InterPro" id="IPR050445">
    <property type="entry name" value="Bact_polysacc_biosynth/exp"/>
</dbReference>
<feature type="domain" description="Tyrosine-protein kinase G-rich" evidence="16">
    <location>
        <begin position="368"/>
        <end position="448"/>
    </location>
</feature>
<dbReference type="CDD" id="cd05387">
    <property type="entry name" value="BY-kinase"/>
    <property type="match status" value="1"/>
</dbReference>
<name>A0A145IRH9_9ENTR</name>
<evidence type="ECO:0000256" key="13">
    <source>
        <dbReference type="ARBA" id="ARBA00053015"/>
    </source>
</evidence>
<dbReference type="RefSeq" id="WP_023302881.1">
    <property type="nucleotide sequence ID" value="NZ_BPUF01000001.1"/>
</dbReference>
<accession>A0A145IRH9</accession>
<dbReference type="InterPro" id="IPR003856">
    <property type="entry name" value="LPS_length_determ_N"/>
</dbReference>
<dbReference type="AlphaFoldDB" id="A0A145IRH9"/>
<keyword evidence="9" id="KW-0067">ATP-binding</keyword>
<evidence type="ECO:0000259" key="14">
    <source>
        <dbReference type="Pfam" id="PF02706"/>
    </source>
</evidence>
<comment type="subcellular location">
    <subcellularLocation>
        <location evidence="1">Cell inner membrane</location>
        <topology evidence="1">Multi-pass membrane protein</topology>
    </subcellularLocation>
</comment>
<dbReference type="GO" id="GO:0005886">
    <property type="term" value="C:plasma membrane"/>
    <property type="evidence" value="ECO:0007669"/>
    <property type="project" value="UniProtKB-SubCell"/>
</dbReference>
<keyword evidence="4" id="KW-0997">Cell inner membrane</keyword>
<evidence type="ECO:0000256" key="1">
    <source>
        <dbReference type="ARBA" id="ARBA00004429"/>
    </source>
</evidence>
<comment type="caution">
    <text evidence="17">The sequence shown here is derived from an EMBL/GenBank/DDBJ whole genome shotgun (WGS) entry which is preliminary data.</text>
</comment>
<evidence type="ECO:0000259" key="16">
    <source>
        <dbReference type="Pfam" id="PF13807"/>
    </source>
</evidence>
<dbReference type="Pfam" id="PF13614">
    <property type="entry name" value="AAA_31"/>
    <property type="match status" value="1"/>
</dbReference>
<keyword evidence="8" id="KW-0418">Kinase</keyword>
<gene>
    <name evidence="17" type="primary">etk_2</name>
    <name evidence="17" type="ORF">SAMEA2273352_03921</name>
</gene>
<evidence type="ECO:0000256" key="12">
    <source>
        <dbReference type="ARBA" id="ARBA00023137"/>
    </source>
</evidence>
<dbReference type="GO" id="GO:0042802">
    <property type="term" value="F:identical protein binding"/>
    <property type="evidence" value="ECO:0007669"/>
    <property type="project" value="UniProtKB-ARBA"/>
</dbReference>
<comment type="catalytic activity">
    <reaction evidence="13">
        <text>L-tyrosyl-[protein] + ATP = O-phospho-L-tyrosyl-[protein] + ADP + H(+)</text>
        <dbReference type="Rhea" id="RHEA:10596"/>
        <dbReference type="Rhea" id="RHEA-COMP:10136"/>
        <dbReference type="Rhea" id="RHEA-COMP:20101"/>
        <dbReference type="ChEBI" id="CHEBI:15378"/>
        <dbReference type="ChEBI" id="CHEBI:30616"/>
        <dbReference type="ChEBI" id="CHEBI:46858"/>
        <dbReference type="ChEBI" id="CHEBI:61978"/>
        <dbReference type="ChEBI" id="CHEBI:456216"/>
    </reaction>
</comment>
<evidence type="ECO:0000256" key="5">
    <source>
        <dbReference type="ARBA" id="ARBA00022679"/>
    </source>
</evidence>
<evidence type="ECO:0000313" key="18">
    <source>
        <dbReference type="Proteomes" id="UP000076205"/>
    </source>
</evidence>
<feature type="domain" description="Polysaccharide chain length determinant N-terminal" evidence="14">
    <location>
        <begin position="16"/>
        <end position="107"/>
    </location>
</feature>
<dbReference type="EC" id="2.7.10.-" evidence="17"/>
<dbReference type="PANTHER" id="PTHR32309">
    <property type="entry name" value="TYROSINE-PROTEIN KINASE"/>
    <property type="match status" value="1"/>
</dbReference>
<dbReference type="Pfam" id="PF13807">
    <property type="entry name" value="GNVR"/>
    <property type="match status" value="1"/>
</dbReference>
<dbReference type="InterPro" id="IPR032807">
    <property type="entry name" value="GNVR"/>
</dbReference>
<dbReference type="Pfam" id="PF02706">
    <property type="entry name" value="Wzz"/>
    <property type="match status" value="1"/>
</dbReference>
<evidence type="ECO:0000256" key="6">
    <source>
        <dbReference type="ARBA" id="ARBA00022692"/>
    </source>
</evidence>
<evidence type="ECO:0000256" key="7">
    <source>
        <dbReference type="ARBA" id="ARBA00022741"/>
    </source>
</evidence>
<keyword evidence="10" id="KW-1133">Transmembrane helix</keyword>
<evidence type="ECO:0000256" key="4">
    <source>
        <dbReference type="ARBA" id="ARBA00022519"/>
    </source>
</evidence>
<keyword evidence="11" id="KW-0472">Membrane</keyword>
<dbReference type="FunFam" id="3.40.50.300:FF:000527">
    <property type="entry name" value="Tyrosine-protein kinase etk"/>
    <property type="match status" value="1"/>
</dbReference>
<dbReference type="EMBL" id="FJYW01000009">
    <property type="protein sequence ID" value="CZX99885.1"/>
    <property type="molecule type" value="Genomic_DNA"/>
</dbReference>
<keyword evidence="12" id="KW-0829">Tyrosine-protein kinase</keyword>
<evidence type="ECO:0000256" key="2">
    <source>
        <dbReference type="ARBA" id="ARBA00008883"/>
    </source>
</evidence>